<keyword evidence="4" id="KW-0326">Glycosidase</keyword>
<dbReference type="InterPro" id="IPR036881">
    <property type="entry name" value="Glyco_hydro_3_C_sf"/>
</dbReference>
<dbReference type="AlphaFoldDB" id="A0A5J4S8C9"/>
<comment type="similarity">
    <text evidence="1">Belongs to the glycosyl hydrolase 3 family.</text>
</comment>
<evidence type="ECO:0000256" key="2">
    <source>
        <dbReference type="ARBA" id="ARBA00022801"/>
    </source>
</evidence>
<dbReference type="EC" id="3.2.1.37" evidence="4"/>
<organism evidence="4">
    <name type="scientific">termite gut metagenome</name>
    <dbReference type="NCBI Taxonomy" id="433724"/>
    <lineage>
        <taxon>unclassified sequences</taxon>
        <taxon>metagenomes</taxon>
        <taxon>organismal metagenomes</taxon>
    </lineage>
</organism>
<sequence length="896" mass="98801">MKFIVTFFAFALAFAGVRADNGTPLYKDPSQPTEVRVKDLLSRMTPDEKFWQLFMIPGDLSQGKERYKDGIFGLQTDAAAGDGATGQILRYSNESNAYEMAQKVNEMQKYFVEETRLGIPIIVFHEALHGLCSRGAVVYPQSIAMAASWNTDLMHEVSAAIAVETKARGVRDILSPVVNLANDVRWGRTEETYGECPFLSSKMGVAFVSEFEKRGVITTPKHFIANVGDGGRDSYPISFNERQIKEYYLPAFKACFQEGGSRSVMTAYNSLDGMMCSANDWLLRKVLKEEIGFRGFVITDACAAGGSNDLHMTSADYAGSAKLAMESGLDVIFQGGYEHHPLFKVAFDKGMIDPKCIDDAVERVLRIKFEMGLFEEPYIDAGKAESLTNTPEHREVARRMARETFVLLKNDNNVLPLKNIKSVALIGRRIDAQLLGGYAGPGVNTVTILEGMKKQLGNSVQITYAPGVPISEAGGLGLSADGYVNVPSSALSCKVDGSVKQGLKGEYYDNAFFAGKPVMTRVDKEMDFGWALYSPDQEKIPFDNYSIFWTGKIKSPVSGKYEIGITANDGYRVYINGKLLVDNWHKVSFGTHTAPFEWEKGKEYNIKVEYFEPAGNARFALVWNVGVDDSWKKDIVNAVEAAKASDVAVITVGIREGEASDRAKLSLQDKQVDMINAVAATGKPVVVLIVGGSAVTMDNWLDNVDAVMDIWYPGDEGGHAVAEVLTGKYAPSGKLPITFPLHEGQLPLVYNHKPTGRIDDYNNLSGQPLFPFGYGLSYTTFEYSDLKFDNSEIGVNGSTKVRCKVRNSGKTEGAEVVQLYMKDVLASLAQPVIQLKSFQKVNLKPGEVKEVAFEITPEMMKLLNQEMKWVVEPGEFRFMIGSSSKDIRLHGNLNVK</sequence>
<dbReference type="SUPFAM" id="SSF51445">
    <property type="entry name" value="(Trans)glycosidases"/>
    <property type="match status" value="1"/>
</dbReference>
<reference evidence="4" key="1">
    <citation type="submission" date="2019-03" db="EMBL/GenBank/DDBJ databases">
        <title>Single cell metagenomics reveals metabolic interactions within the superorganism composed of flagellate Streblomastix strix and complex community of Bacteroidetes bacteria on its surface.</title>
        <authorList>
            <person name="Treitli S.C."/>
            <person name="Kolisko M."/>
            <person name="Husnik F."/>
            <person name="Keeling P."/>
            <person name="Hampl V."/>
        </authorList>
    </citation>
    <scope>NUCLEOTIDE SEQUENCE</scope>
    <source>
        <strain evidence="4">STM</strain>
    </source>
</reference>
<dbReference type="Pfam" id="PF14310">
    <property type="entry name" value="Fn3-like"/>
    <property type="match status" value="1"/>
</dbReference>
<name>A0A5J4S8C9_9ZZZZ</name>
<accession>A0A5J4S8C9</accession>
<dbReference type="PROSITE" id="PS51820">
    <property type="entry name" value="PA14"/>
    <property type="match status" value="1"/>
</dbReference>
<proteinExistence type="inferred from homology"/>
<dbReference type="InterPro" id="IPR001764">
    <property type="entry name" value="Glyco_hydro_3_N"/>
</dbReference>
<dbReference type="Pfam" id="PF07691">
    <property type="entry name" value="PA14"/>
    <property type="match status" value="1"/>
</dbReference>
<dbReference type="PRINTS" id="PR00133">
    <property type="entry name" value="GLHYDRLASE3"/>
</dbReference>
<dbReference type="InterPro" id="IPR017853">
    <property type="entry name" value="GH"/>
</dbReference>
<feature type="domain" description="PA14" evidence="3">
    <location>
        <begin position="498"/>
        <end position="639"/>
    </location>
</feature>
<dbReference type="Pfam" id="PF01915">
    <property type="entry name" value="Glyco_hydro_3_C"/>
    <property type="match status" value="1"/>
</dbReference>
<dbReference type="FunFam" id="2.60.40.10:FF:000495">
    <property type="entry name" value="Periplasmic beta-glucosidase"/>
    <property type="match status" value="1"/>
</dbReference>
<dbReference type="PANTHER" id="PTHR42715:SF10">
    <property type="entry name" value="BETA-GLUCOSIDASE"/>
    <property type="match status" value="1"/>
</dbReference>
<dbReference type="InterPro" id="IPR011658">
    <property type="entry name" value="PA14_dom"/>
</dbReference>
<dbReference type="SMART" id="SM00758">
    <property type="entry name" value="PA14"/>
    <property type="match status" value="1"/>
</dbReference>
<comment type="caution">
    <text evidence="4">The sequence shown here is derived from an EMBL/GenBank/DDBJ whole genome shotgun (WGS) entry which is preliminary data.</text>
</comment>
<dbReference type="GO" id="GO:0005975">
    <property type="term" value="P:carbohydrate metabolic process"/>
    <property type="evidence" value="ECO:0007669"/>
    <property type="project" value="InterPro"/>
</dbReference>
<protein>
    <submittedName>
        <fullName evidence="4">Xylan 1 4-beta-xylosidase</fullName>
        <ecNumber evidence="4">3.2.1.37</ecNumber>
    </submittedName>
</protein>
<evidence type="ECO:0000256" key="1">
    <source>
        <dbReference type="ARBA" id="ARBA00005336"/>
    </source>
</evidence>
<dbReference type="InterPro" id="IPR037524">
    <property type="entry name" value="PA14/GLEYA"/>
</dbReference>
<dbReference type="Pfam" id="PF00933">
    <property type="entry name" value="Glyco_hydro_3"/>
    <property type="match status" value="1"/>
</dbReference>
<dbReference type="Gene3D" id="3.40.50.1700">
    <property type="entry name" value="Glycoside hydrolase family 3 C-terminal domain"/>
    <property type="match status" value="2"/>
</dbReference>
<dbReference type="SUPFAM" id="SSF52279">
    <property type="entry name" value="Beta-D-glucan exohydrolase, C-terminal domain"/>
    <property type="match status" value="1"/>
</dbReference>
<dbReference type="Gene3D" id="2.60.40.10">
    <property type="entry name" value="Immunoglobulins"/>
    <property type="match status" value="1"/>
</dbReference>
<dbReference type="Gene3D" id="3.20.20.300">
    <property type="entry name" value="Glycoside hydrolase, family 3, N-terminal domain"/>
    <property type="match status" value="1"/>
</dbReference>
<dbReference type="InterPro" id="IPR002772">
    <property type="entry name" value="Glyco_hydro_3_C"/>
</dbReference>
<dbReference type="PANTHER" id="PTHR42715">
    <property type="entry name" value="BETA-GLUCOSIDASE"/>
    <property type="match status" value="1"/>
</dbReference>
<evidence type="ECO:0000259" key="3">
    <source>
        <dbReference type="PROSITE" id="PS51820"/>
    </source>
</evidence>
<keyword evidence="2 4" id="KW-0378">Hydrolase</keyword>
<dbReference type="InterPro" id="IPR026891">
    <property type="entry name" value="Fn3-like"/>
</dbReference>
<gene>
    <name evidence="4" type="ORF">EZS27_009874</name>
</gene>
<dbReference type="EMBL" id="SNRY01000330">
    <property type="protein sequence ID" value="KAA6342374.1"/>
    <property type="molecule type" value="Genomic_DNA"/>
</dbReference>
<dbReference type="InterPro" id="IPR013783">
    <property type="entry name" value="Ig-like_fold"/>
</dbReference>
<evidence type="ECO:0000313" key="4">
    <source>
        <dbReference type="EMBL" id="KAA6342374.1"/>
    </source>
</evidence>
<dbReference type="InterPro" id="IPR050288">
    <property type="entry name" value="Cellulose_deg_GH3"/>
</dbReference>
<dbReference type="SMART" id="SM01217">
    <property type="entry name" value="Fn3_like"/>
    <property type="match status" value="1"/>
</dbReference>
<dbReference type="GO" id="GO:0009044">
    <property type="term" value="F:xylan 1,4-beta-xylosidase activity"/>
    <property type="evidence" value="ECO:0007669"/>
    <property type="project" value="UniProtKB-EC"/>
</dbReference>
<dbReference type="InterPro" id="IPR036962">
    <property type="entry name" value="Glyco_hydro_3_N_sf"/>
</dbReference>